<comment type="caution">
    <text evidence="1">The sequence shown here is derived from an EMBL/GenBank/DDBJ whole genome shotgun (WGS) entry which is preliminary data.</text>
</comment>
<dbReference type="EMBL" id="CAKMRJ010003601">
    <property type="protein sequence ID" value="CAH1434477.1"/>
    <property type="molecule type" value="Genomic_DNA"/>
</dbReference>
<accession>A0AAU9N8T2</accession>
<organism evidence="1 2">
    <name type="scientific">Lactuca virosa</name>
    <dbReference type="NCBI Taxonomy" id="75947"/>
    <lineage>
        <taxon>Eukaryota</taxon>
        <taxon>Viridiplantae</taxon>
        <taxon>Streptophyta</taxon>
        <taxon>Embryophyta</taxon>
        <taxon>Tracheophyta</taxon>
        <taxon>Spermatophyta</taxon>
        <taxon>Magnoliopsida</taxon>
        <taxon>eudicotyledons</taxon>
        <taxon>Gunneridae</taxon>
        <taxon>Pentapetalae</taxon>
        <taxon>asterids</taxon>
        <taxon>campanulids</taxon>
        <taxon>Asterales</taxon>
        <taxon>Asteraceae</taxon>
        <taxon>Cichorioideae</taxon>
        <taxon>Cichorieae</taxon>
        <taxon>Lactucinae</taxon>
        <taxon>Lactuca</taxon>
    </lineage>
</organism>
<evidence type="ECO:0000313" key="2">
    <source>
        <dbReference type="Proteomes" id="UP001157418"/>
    </source>
</evidence>
<reference evidence="1 2" key="1">
    <citation type="submission" date="2022-01" db="EMBL/GenBank/DDBJ databases">
        <authorList>
            <person name="Xiong W."/>
            <person name="Schranz E."/>
        </authorList>
    </citation>
    <scope>NUCLEOTIDE SEQUENCE [LARGE SCALE GENOMIC DNA]</scope>
</reference>
<gene>
    <name evidence="1" type="ORF">LVIROSA_LOCUS20995</name>
</gene>
<proteinExistence type="predicted"/>
<dbReference type="AlphaFoldDB" id="A0AAU9N8T2"/>
<dbReference type="Proteomes" id="UP001157418">
    <property type="component" value="Unassembled WGS sequence"/>
</dbReference>
<sequence>MLPINMTTNALLQDKEGVYIMPYSLHQDQSDSISISLFYSQGFDNLTPDWYISPVNLGEGIRHGDVTRVNFTKPDSIHVLGNQTTSRDSMKNSLGEDINRGLRKKHLHVAKTLHERTRASSWLLWVIKEYRAMEGWQFVNFVENSNGSKNHMNMLEKKSNKHYVNKK</sequence>
<keyword evidence="2" id="KW-1185">Reference proteome</keyword>
<protein>
    <submittedName>
        <fullName evidence="1">Uncharacterized protein</fullName>
    </submittedName>
</protein>
<name>A0AAU9N8T2_9ASTR</name>
<evidence type="ECO:0000313" key="1">
    <source>
        <dbReference type="EMBL" id="CAH1434477.1"/>
    </source>
</evidence>